<evidence type="ECO:0000259" key="3">
    <source>
        <dbReference type="Pfam" id="PF05183"/>
    </source>
</evidence>
<dbReference type="Pfam" id="PF05183">
    <property type="entry name" value="RdRP"/>
    <property type="match status" value="1"/>
</dbReference>
<dbReference type="PANTHER" id="PTHR23079:SF14">
    <property type="entry name" value="RNA-DEPENDENT RNA POLYMERASE"/>
    <property type="match status" value="1"/>
</dbReference>
<comment type="similarity">
    <text evidence="1">Belongs to the RdRP family.</text>
</comment>
<dbReference type="GO" id="GO:0003968">
    <property type="term" value="F:RNA-directed RNA polymerase activity"/>
    <property type="evidence" value="ECO:0007669"/>
    <property type="project" value="UniProtKB-KW"/>
</dbReference>
<feature type="compositionally biased region" description="Acidic residues" evidence="2">
    <location>
        <begin position="1335"/>
        <end position="1348"/>
    </location>
</feature>
<dbReference type="InterPro" id="IPR057596">
    <property type="entry name" value="RDRP_core"/>
</dbReference>
<dbReference type="GO" id="GO:0030422">
    <property type="term" value="P:siRNA processing"/>
    <property type="evidence" value="ECO:0007669"/>
    <property type="project" value="TreeGrafter"/>
</dbReference>
<keyword evidence="5" id="KW-1185">Reference proteome</keyword>
<comment type="caution">
    <text evidence="4">The sequence shown here is derived from an EMBL/GenBank/DDBJ whole genome shotgun (WGS) entry which is preliminary data.</text>
</comment>
<feature type="region of interest" description="Disordered" evidence="2">
    <location>
        <begin position="163"/>
        <end position="195"/>
    </location>
</feature>
<feature type="compositionally biased region" description="Polar residues" evidence="2">
    <location>
        <begin position="261"/>
        <end position="289"/>
    </location>
</feature>
<keyword evidence="1" id="KW-0548">Nucleotidyltransferase</keyword>
<keyword evidence="1" id="KW-0808">Transferase</keyword>
<dbReference type="EMBL" id="MU842902">
    <property type="protein sequence ID" value="KAK2027061.1"/>
    <property type="molecule type" value="Genomic_DNA"/>
</dbReference>
<keyword evidence="1 4" id="KW-0696">RNA-directed RNA polymerase</keyword>
<reference evidence="4" key="1">
    <citation type="submission" date="2021-06" db="EMBL/GenBank/DDBJ databases">
        <title>Comparative genomics, transcriptomics and evolutionary studies reveal genomic signatures of adaptation to plant cell wall in hemibiotrophic fungi.</title>
        <authorList>
            <consortium name="DOE Joint Genome Institute"/>
            <person name="Baroncelli R."/>
            <person name="Diaz J.F."/>
            <person name="Benocci T."/>
            <person name="Peng M."/>
            <person name="Battaglia E."/>
            <person name="Haridas S."/>
            <person name="Andreopoulos W."/>
            <person name="Labutti K."/>
            <person name="Pangilinan J."/>
            <person name="Floch G.L."/>
            <person name="Makela M.R."/>
            <person name="Henrissat B."/>
            <person name="Grigoriev I.V."/>
            <person name="Crouch J.A."/>
            <person name="De Vries R.P."/>
            <person name="Sukno S.A."/>
            <person name="Thon M.R."/>
        </authorList>
    </citation>
    <scope>NUCLEOTIDE SEQUENCE</scope>
    <source>
        <strain evidence="4">MAFF235873</strain>
    </source>
</reference>
<dbReference type="PANTHER" id="PTHR23079">
    <property type="entry name" value="RNA-DEPENDENT RNA POLYMERASE"/>
    <property type="match status" value="1"/>
</dbReference>
<evidence type="ECO:0000313" key="4">
    <source>
        <dbReference type="EMBL" id="KAK2027061.1"/>
    </source>
</evidence>
<proteinExistence type="inferred from homology"/>
<feature type="region of interest" description="Disordered" evidence="2">
    <location>
        <begin position="1"/>
        <end position="26"/>
    </location>
</feature>
<accession>A0AAD9HDJ4</accession>
<dbReference type="GO" id="GO:0031380">
    <property type="term" value="C:nuclear RNA-directed RNA polymerase complex"/>
    <property type="evidence" value="ECO:0007669"/>
    <property type="project" value="TreeGrafter"/>
</dbReference>
<name>A0AAD9HDJ4_9PEZI</name>
<dbReference type="Proteomes" id="UP001232148">
    <property type="component" value="Unassembled WGS sequence"/>
</dbReference>
<organism evidence="4 5">
    <name type="scientific">Colletotrichum zoysiae</name>
    <dbReference type="NCBI Taxonomy" id="1216348"/>
    <lineage>
        <taxon>Eukaryota</taxon>
        <taxon>Fungi</taxon>
        <taxon>Dikarya</taxon>
        <taxon>Ascomycota</taxon>
        <taxon>Pezizomycotina</taxon>
        <taxon>Sordariomycetes</taxon>
        <taxon>Hypocreomycetidae</taxon>
        <taxon>Glomerellales</taxon>
        <taxon>Glomerellaceae</taxon>
        <taxon>Colletotrichum</taxon>
        <taxon>Colletotrichum graminicola species complex</taxon>
    </lineage>
</organism>
<protein>
    <recommendedName>
        <fullName evidence="1">RNA-dependent RNA polymerase</fullName>
        <ecNumber evidence="1">2.7.7.48</ecNumber>
    </recommendedName>
</protein>
<feature type="domain" description="RDRP core" evidence="3">
    <location>
        <begin position="474"/>
        <end position="1116"/>
    </location>
</feature>
<evidence type="ECO:0000256" key="1">
    <source>
        <dbReference type="RuleBase" id="RU363098"/>
    </source>
</evidence>
<keyword evidence="1" id="KW-0694">RNA-binding</keyword>
<feature type="region of interest" description="Disordered" evidence="2">
    <location>
        <begin position="261"/>
        <end position="290"/>
    </location>
</feature>
<dbReference type="EC" id="2.7.7.48" evidence="1"/>
<dbReference type="Gene3D" id="1.10.8.790">
    <property type="entry name" value="RNA-dependent RNA polymerase, slab domain, helical subdomain-like"/>
    <property type="match status" value="1"/>
</dbReference>
<evidence type="ECO:0000313" key="5">
    <source>
        <dbReference type="Proteomes" id="UP001232148"/>
    </source>
</evidence>
<feature type="region of interest" description="Disordered" evidence="2">
    <location>
        <begin position="1327"/>
        <end position="1348"/>
    </location>
</feature>
<feature type="compositionally biased region" description="Polar residues" evidence="2">
    <location>
        <begin position="1"/>
        <end position="22"/>
    </location>
</feature>
<evidence type="ECO:0000256" key="2">
    <source>
        <dbReference type="SAM" id="MobiDB-lite"/>
    </source>
</evidence>
<gene>
    <name evidence="4" type="ORF">LX32DRAFT_695147</name>
</gene>
<sequence>MASQTRTAQSAPKTPKKPTQSDPVHHVIDQLNRDYNLSIELPDVTLTPSSTRARAEQDAPFARSEEIVRQIRYHYFQKTPLLGRILKSFHMEARAASQDWIRLSDDYDPLSDSGLPPKAESAGQVLQLQEILIKILRKARPRQLESINATRPDPSPAAYVAVEVPKPKRRSEADNKAVSPKKAKSSLSESGKDAEGVIDALDNVPSRSRSPNPDLSVARFSRRVQWHSDPSNASFVRGSVYRNTSFSTSANTSRTSIFSAANESFSDTRETTPTPVEPSSSDSQDQFPASSGHIDALNVSFSEYDVGASSNAATKPTKDVPALLRKSRDAAVRSEISSISDPALCEILPAPLKRSEPVNLLSRLEASWPRFPRWLNRAPFAVAWEVTRIALHCNVDLGDVHMTYDESWINYKQLWKSLLTHPLFTGKTFPDPPRTDAWTAAMSGFPTVRGQHVVFSATFDQAPKAKKGRLFTLSMLPISLDQGCRLHRRFGSDRFLELLVPASNSWGPPLNSPEASQEVTRWLSSRPHYFAGRQWRAFFSRDGGYKKPQKSLILGPEPRPVFRERISLFAENGNNFSPAHPSGTLPRSSTRDPRVKLSTWRMLDWLLQFDNNKKQPYLKLFSRIQLGLSKTVPAIVLDHNQIRNIDRDLCSPIGKVMNDGIGRMSRSLARKVREVLGLSDIPSAIQGRIGPAKGMWLIDIADDEGDLWIELWPSQRKWGCDFADPEHRTLEVRAHAMEPRSASLNIQFLPVLEDRAINKEAMRETIGKSLVDELNRQLEEQRNAMKNPLQFRQWISQTSSTRKQRLVHGRVPYMGGLPESAEEIMNSLIDGGFEPQEQRYLQELAWNLRRSQCESLKKKMSIKVPNSAYLFMVVDFWNVLEEGEVHVCFSSKFQTDTFSDSMLHGCDVLVARSPAHFVSDIQRVKAVFKPELHTIKDVIVFSAKGNVPLADKLSGGDYDGDKAWVCWEPAVVSNFRNAEVPPIPDLSSYLMKDKTTFADLAHGNSLSPVSDMINRGIAFSMRPSFLGIATKYKEKLCYCINNVNNDYALWLSALLGNLVDQAKQGFEFSGDDWNRFRRERLDGQKFRHLEDPAYMSDNWSGGGKPTHIIDYLKFSVAKPTIDAELERFHKAMNSSSGRCDRELRSFSMKKDKGEEETAEWWDPDLAKPHEAFEKLAATHPGLRKVLKNLADDVRDVEKRWTTAVAPTTDKDDLPRRIAEVYESWRAIQPRPDGVLDPTMEALLLPDYLCEDLSQWALLRASMAFKKYHKRKPKFAWRMAGIQLLYIKSMTAAGQGSIPVIVKASLYAALKPDNKYITQAVSKMRGEGSEYHGLDADDENDWQDSEGEE</sequence>
<comment type="catalytic activity">
    <reaction evidence="1">
        <text>RNA(n) + a ribonucleoside 5'-triphosphate = RNA(n+1) + diphosphate</text>
        <dbReference type="Rhea" id="RHEA:21248"/>
        <dbReference type="Rhea" id="RHEA-COMP:14527"/>
        <dbReference type="Rhea" id="RHEA-COMP:17342"/>
        <dbReference type="ChEBI" id="CHEBI:33019"/>
        <dbReference type="ChEBI" id="CHEBI:61557"/>
        <dbReference type="ChEBI" id="CHEBI:140395"/>
        <dbReference type="EC" id="2.7.7.48"/>
    </reaction>
</comment>
<dbReference type="GO" id="GO:0003723">
    <property type="term" value="F:RNA binding"/>
    <property type="evidence" value="ECO:0007669"/>
    <property type="project" value="UniProtKB-KW"/>
</dbReference>
<dbReference type="InterPro" id="IPR007855">
    <property type="entry name" value="RDRP"/>
</dbReference>